<dbReference type="OrthoDB" id="10436176at2759"/>
<keyword evidence="1" id="KW-1133">Transmembrane helix</keyword>
<sequence>MYDNARQKITLTIIIFLMLISCFAGDTWMIWATFCIIALLLHVCDLMFMDENSFHYEPYYDNNARFTEPHY</sequence>
<evidence type="ECO:0000313" key="2">
    <source>
        <dbReference type="EMBL" id="CBK22028.2"/>
    </source>
</evidence>
<dbReference type="RefSeq" id="XP_012896076.1">
    <property type="nucleotide sequence ID" value="XM_013040622.1"/>
</dbReference>
<keyword evidence="1" id="KW-0472">Membrane</keyword>
<name>D8M1T9_BLAHO</name>
<reference evidence="2" key="1">
    <citation type="submission" date="2010-02" db="EMBL/GenBank/DDBJ databases">
        <title>Sequencing and annotation of the Blastocystis hominis genome.</title>
        <authorList>
            <person name="Wincker P."/>
        </authorList>
    </citation>
    <scope>NUCLEOTIDE SEQUENCE</scope>
    <source>
        <strain evidence="2">Singapore isolate B</strain>
    </source>
</reference>
<proteinExistence type="predicted"/>
<dbReference type="GeneID" id="24919310"/>
<evidence type="ECO:0000313" key="3">
    <source>
        <dbReference type="Proteomes" id="UP000008312"/>
    </source>
</evidence>
<dbReference type="EMBL" id="FN668646">
    <property type="protein sequence ID" value="CBK22028.2"/>
    <property type="molecule type" value="Genomic_DNA"/>
</dbReference>
<keyword evidence="1" id="KW-0812">Transmembrane</keyword>
<organism evidence="2">
    <name type="scientific">Blastocystis hominis</name>
    <dbReference type="NCBI Taxonomy" id="12968"/>
    <lineage>
        <taxon>Eukaryota</taxon>
        <taxon>Sar</taxon>
        <taxon>Stramenopiles</taxon>
        <taxon>Bigyra</taxon>
        <taxon>Opalozoa</taxon>
        <taxon>Opalinata</taxon>
        <taxon>Blastocystidae</taxon>
        <taxon>Blastocystis</taxon>
    </lineage>
</organism>
<dbReference type="PROSITE" id="PS51257">
    <property type="entry name" value="PROKAR_LIPOPROTEIN"/>
    <property type="match status" value="1"/>
</dbReference>
<gene>
    <name evidence="2" type="ORF">GSBLH_T00002103001</name>
</gene>
<dbReference type="Proteomes" id="UP000008312">
    <property type="component" value="Unassembled WGS sequence"/>
</dbReference>
<protein>
    <submittedName>
        <fullName evidence="2">Uncharacterized protein</fullName>
    </submittedName>
</protein>
<dbReference type="AlphaFoldDB" id="D8M1T9"/>
<keyword evidence="3" id="KW-1185">Reference proteome</keyword>
<evidence type="ECO:0000256" key="1">
    <source>
        <dbReference type="SAM" id="Phobius"/>
    </source>
</evidence>
<dbReference type="InParanoid" id="D8M1T9"/>
<feature type="transmembrane region" description="Helical" evidence="1">
    <location>
        <begin position="12"/>
        <end position="41"/>
    </location>
</feature>
<accession>D8M1T9</accession>